<evidence type="ECO:0000256" key="1">
    <source>
        <dbReference type="SAM" id="Coils"/>
    </source>
</evidence>
<gene>
    <name evidence="2" type="ORF">PPTG_01795</name>
</gene>
<dbReference type="RefSeq" id="XP_008893430.1">
    <property type="nucleotide sequence ID" value="XM_008895182.1"/>
</dbReference>
<evidence type="ECO:0000313" key="2">
    <source>
        <dbReference type="EMBL" id="ETN21660.1"/>
    </source>
</evidence>
<organism evidence="2 3">
    <name type="scientific">Phytophthora nicotianae (strain INRA-310)</name>
    <name type="common">Phytophthora parasitica</name>
    <dbReference type="NCBI Taxonomy" id="761204"/>
    <lineage>
        <taxon>Eukaryota</taxon>
        <taxon>Sar</taxon>
        <taxon>Stramenopiles</taxon>
        <taxon>Oomycota</taxon>
        <taxon>Peronosporomycetes</taxon>
        <taxon>Peronosporales</taxon>
        <taxon>Peronosporaceae</taxon>
        <taxon>Phytophthora</taxon>
    </lineage>
</organism>
<sequence length="419" mass="47737">MVMQPLTAIPTEATLYEEAAGLFDTYSPFDSIQAPKTSNLSNAEPLTFVATARAVIGEKDTNTSQSDADAIKLLQEKKMRQRQQQRQRRKDIRDSLQREEQELTLQLQTLKQAIVSNAGTDRASVQLANYYWRESAAKQQEERLAAEAEQKRLTAATKVQATYIDRMIKLLQRKTAKEQWVSGIRDCKRFQIEMSDDAVFTTLLKEVDDNYKCVNELLRGCRVDSLPLGNTNSVHRNQANGEIEYLLHVHKGMQPFNYECTCNSAWVAAGHLHRQLDREVYQGALGMENTIAVKFRLERTLTTGVKVSMKQWLVNRRYFEEGRVINTWKIYSEGEGILRGMHSDETGWIVLRPTLDGFGTWTDAIVRQAPVLFGTIVTSDWIDDELRQMLQDKVVEDGRALIGTVENLLLEDTLAILSD</sequence>
<feature type="coiled-coil region" evidence="1">
    <location>
        <begin position="82"/>
        <end position="156"/>
    </location>
</feature>
<protein>
    <submittedName>
        <fullName evidence="2">Uncharacterized protein</fullName>
    </submittedName>
</protein>
<name>W2RAT2_PHYN3</name>
<evidence type="ECO:0000313" key="3">
    <source>
        <dbReference type="Proteomes" id="UP000018817"/>
    </source>
</evidence>
<dbReference type="PANTHER" id="PTHR35796:SF3">
    <property type="entry name" value="BHLH DOMAIN-CONTAINING PROTEIN"/>
    <property type="match status" value="1"/>
</dbReference>
<dbReference type="OMA" id="ANYYWRE"/>
<dbReference type="OrthoDB" id="102950at2759"/>
<reference evidence="2 3" key="2">
    <citation type="submission" date="2013-11" db="EMBL/GenBank/DDBJ databases">
        <title>The Genome Sequence of Phytophthora parasitica INRA-310.</title>
        <authorList>
            <consortium name="The Broad Institute Genomics Platform"/>
            <person name="Russ C."/>
            <person name="Tyler B."/>
            <person name="Panabieres F."/>
            <person name="Shan W."/>
            <person name="Tripathy S."/>
            <person name="Grunwald N."/>
            <person name="Machado M."/>
            <person name="Johnson C.S."/>
            <person name="Arredondo F."/>
            <person name="Hong C."/>
            <person name="Coffey M."/>
            <person name="Young S.K."/>
            <person name="Zeng Q."/>
            <person name="Gargeya S."/>
            <person name="Fitzgerald M."/>
            <person name="Abouelleil A."/>
            <person name="Alvarado L."/>
            <person name="Chapman S.B."/>
            <person name="Gainer-Dewar J."/>
            <person name="Goldberg J."/>
            <person name="Griggs A."/>
            <person name="Gujja S."/>
            <person name="Hansen M."/>
            <person name="Howarth C."/>
            <person name="Imamovic A."/>
            <person name="Ireland A."/>
            <person name="Larimer J."/>
            <person name="McCowan C."/>
            <person name="Murphy C."/>
            <person name="Pearson M."/>
            <person name="Poon T.W."/>
            <person name="Priest M."/>
            <person name="Roberts A."/>
            <person name="Saif S."/>
            <person name="Shea T."/>
            <person name="Sykes S."/>
            <person name="Wortman J."/>
            <person name="Nusbaum C."/>
            <person name="Birren B."/>
        </authorList>
    </citation>
    <scope>NUCLEOTIDE SEQUENCE [LARGE SCALE GENOMIC DNA]</scope>
    <source>
        <strain evidence="2 3">INRA-310</strain>
    </source>
</reference>
<dbReference type="EMBL" id="KI669563">
    <property type="protein sequence ID" value="ETN21660.1"/>
    <property type="molecule type" value="Genomic_DNA"/>
</dbReference>
<reference evidence="3" key="1">
    <citation type="submission" date="2011-12" db="EMBL/GenBank/DDBJ databases">
        <authorList>
            <consortium name="The Broad Institute Genome Sequencing Platform"/>
            <person name="Russ C."/>
            <person name="Tyler B."/>
            <person name="Panabieres F."/>
            <person name="Shan W."/>
            <person name="Tripathy S."/>
            <person name="Grunwald N."/>
            <person name="Machado M."/>
            <person name="Young S.K."/>
            <person name="Zeng Q."/>
            <person name="Gargeya S."/>
            <person name="Fitzgerald M."/>
            <person name="Haas B."/>
            <person name="Abouelleil A."/>
            <person name="Alvarado L."/>
            <person name="Arachchi H.M."/>
            <person name="Berlin A."/>
            <person name="Chapman S.B."/>
            <person name="Gearin G."/>
            <person name="Goldberg J."/>
            <person name="Griggs A."/>
            <person name="Gujja S."/>
            <person name="Hansen M."/>
            <person name="Heiman D."/>
            <person name="Howarth C."/>
            <person name="Larimer J."/>
            <person name="Lui A."/>
            <person name="MacDonald P.J.P."/>
            <person name="McCowen C."/>
            <person name="Montmayeur A."/>
            <person name="Murphy C."/>
            <person name="Neiman D."/>
            <person name="Pearson M."/>
            <person name="Priest M."/>
            <person name="Roberts A."/>
            <person name="Saif S."/>
            <person name="Shea T."/>
            <person name="Sisk P."/>
            <person name="Stolte C."/>
            <person name="Sykes S."/>
            <person name="Wortman J."/>
            <person name="Nusbaum C."/>
            <person name="Birren B."/>
        </authorList>
    </citation>
    <scope>NUCLEOTIDE SEQUENCE [LARGE SCALE GENOMIC DNA]</scope>
    <source>
        <strain evidence="3">INRA-310</strain>
    </source>
</reference>
<dbReference type="PANTHER" id="PTHR35796">
    <property type="entry name" value="HYPOTHETICAL CYTOSOLIC PROTEIN"/>
    <property type="match status" value="1"/>
</dbReference>
<accession>W2RAT2</accession>
<dbReference type="VEuPathDB" id="FungiDB:PPTG_01795"/>
<proteinExistence type="predicted"/>
<dbReference type="Proteomes" id="UP000018817">
    <property type="component" value="Unassembled WGS sequence"/>
</dbReference>
<dbReference type="AlphaFoldDB" id="W2RAT2"/>
<keyword evidence="1" id="KW-0175">Coiled coil</keyword>
<dbReference type="GeneID" id="20172066"/>